<evidence type="ECO:0000313" key="4">
    <source>
        <dbReference type="Proteomes" id="UP000272117"/>
    </source>
</evidence>
<dbReference type="EMBL" id="RJJD01000007">
    <property type="protein sequence ID" value="RNI26467.1"/>
    <property type="molecule type" value="Genomic_DNA"/>
</dbReference>
<dbReference type="RefSeq" id="WP_123127148.1">
    <property type="nucleotide sequence ID" value="NZ_RJJD01000007.1"/>
</dbReference>
<keyword evidence="1" id="KW-0175">Coiled coil</keyword>
<dbReference type="InterPro" id="IPR025285">
    <property type="entry name" value="DUF4145"/>
</dbReference>
<proteinExistence type="predicted"/>
<dbReference type="Pfam" id="PF13643">
    <property type="entry name" value="DUF4145"/>
    <property type="match status" value="1"/>
</dbReference>
<gene>
    <name evidence="3" type="ORF">EFB08_11660</name>
</gene>
<accession>A0A3M9MMP6</accession>
<dbReference type="AlphaFoldDB" id="A0A3M9MMP6"/>
<name>A0A3M9MMP6_9BACT</name>
<organism evidence="3 4">
    <name type="scientific">Rufibacter latericius</name>
    <dbReference type="NCBI Taxonomy" id="2487040"/>
    <lineage>
        <taxon>Bacteria</taxon>
        <taxon>Pseudomonadati</taxon>
        <taxon>Bacteroidota</taxon>
        <taxon>Cytophagia</taxon>
        <taxon>Cytophagales</taxon>
        <taxon>Hymenobacteraceae</taxon>
        <taxon>Rufibacter</taxon>
    </lineage>
</organism>
<keyword evidence="4" id="KW-1185">Reference proteome</keyword>
<evidence type="ECO:0000259" key="2">
    <source>
        <dbReference type="Pfam" id="PF13643"/>
    </source>
</evidence>
<reference evidence="3 4" key="1">
    <citation type="submission" date="2018-11" db="EMBL/GenBank/DDBJ databases">
        <title>Rufibacter latericius sp. nov., isolated from water in Baiyang Lake.</title>
        <authorList>
            <person name="Yang Y."/>
        </authorList>
    </citation>
    <scope>NUCLEOTIDE SEQUENCE [LARGE SCALE GENOMIC DNA]</scope>
    <source>
        <strain evidence="3 4">R-22-1c-1</strain>
    </source>
</reference>
<sequence length="358" mass="41363">MSYPNFSYLEKEFPILLNIGQSAEFHLFQGPVTSLFKIRLLGERLTEKLFEEHALEFPYENSFHNRFKTLEYERVLPSNNKDLLFYIKDKGNVAVHQNKATVYYAKHGPISAFKLSKWFYETYVCAPQEISGVKFHVPENLDNRHALLVLEQEYKELEQQFKQLLEERETTVLPEEQQHVIQQKSEKAASKIKIPESVFDYDIKQISRKTFAEYLLEKEQGELSEAFWSASLPQSLDTSVASSTSFLVFRAGQVKANDKGFLSIFITVADLITHKGDIHHLFPNEYLKKNGLDRGKYNQNANSAYMQTEINIKVGSKSPAEYFQIITDQIQEQNLQLTGLSSGQELNENLKKTPFLHS</sequence>
<evidence type="ECO:0000256" key="1">
    <source>
        <dbReference type="SAM" id="Coils"/>
    </source>
</evidence>
<dbReference type="Proteomes" id="UP000272117">
    <property type="component" value="Unassembled WGS sequence"/>
</dbReference>
<feature type="domain" description="DUF4145" evidence="2">
    <location>
        <begin position="23"/>
        <end position="101"/>
    </location>
</feature>
<comment type="caution">
    <text evidence="3">The sequence shown here is derived from an EMBL/GenBank/DDBJ whole genome shotgun (WGS) entry which is preliminary data.</text>
</comment>
<evidence type="ECO:0000313" key="3">
    <source>
        <dbReference type="EMBL" id="RNI26467.1"/>
    </source>
</evidence>
<protein>
    <submittedName>
        <fullName evidence="3">DUF4145 domain-containing protein</fullName>
    </submittedName>
</protein>
<feature type="coiled-coil region" evidence="1">
    <location>
        <begin position="140"/>
        <end position="167"/>
    </location>
</feature>
<dbReference type="OrthoDB" id="9759819at2"/>